<feature type="transmembrane region" description="Helical" evidence="10">
    <location>
        <begin position="56"/>
        <end position="78"/>
    </location>
</feature>
<keyword evidence="7 10" id="KW-0472">Membrane</keyword>
<evidence type="ECO:0000256" key="6">
    <source>
        <dbReference type="ARBA" id="ARBA00022989"/>
    </source>
</evidence>
<evidence type="ECO:0000256" key="9">
    <source>
        <dbReference type="ARBA" id="ARBA00023224"/>
    </source>
</evidence>
<dbReference type="VEuPathDB" id="VectorBase:CPIJ012949"/>
<dbReference type="HOGENOM" id="CLU_044523_1_0_1"/>
<feature type="transmembrane region" description="Helical" evidence="10">
    <location>
        <begin position="193"/>
        <end position="218"/>
    </location>
</feature>
<dbReference type="EMBL" id="DS232228">
    <property type="protein sequence ID" value="EDS37918.1"/>
    <property type="molecule type" value="Genomic_DNA"/>
</dbReference>
<dbReference type="OrthoDB" id="6765072at2759"/>
<sequence length="288" mass="33228">MNFLEKIHREHQNAWEVEFKNPCALYGNACESVSKYFYIVGVERFRSEYSRINARLIFLVVDLVLYLVLSVWCIFELWGDMVDVIFCILFEAIAGLMASDMCFFVLIMSGVGQLDVLIIYLQKLGEITMKCDGSQKNDEQYQLLVEIVEKHVEHIAYLNKMETLKKNYFFGNFGCLIFETVTSLYVIATVDEIWYPGFIIVFGGIIQIGLPCVLGTLLSNKNDQLIREIYNTPWNMLSVSEQKLLQLLLHSAQNPVVLSDGFCPINLFNFVSIYKKIYSFLMMLLSIN</sequence>
<keyword evidence="4 10" id="KW-0812">Transmembrane</keyword>
<gene>
    <name evidence="12" type="primary">6045705</name>
    <name evidence="11" type="ORF">CpipJ_CPIJ012949</name>
</gene>
<evidence type="ECO:0000256" key="5">
    <source>
        <dbReference type="ARBA" id="ARBA00022725"/>
    </source>
</evidence>
<dbReference type="InterPro" id="IPR004117">
    <property type="entry name" value="7tm6_olfct_rcpt"/>
</dbReference>
<name>B0X043_CULQU</name>
<feature type="transmembrane region" description="Helical" evidence="10">
    <location>
        <begin position="168"/>
        <end position="187"/>
    </location>
</feature>
<dbReference type="KEGG" id="cqu:CpipJ_CPIJ012949"/>
<dbReference type="InParanoid" id="B0X043"/>
<reference evidence="12" key="2">
    <citation type="submission" date="2020-05" db="UniProtKB">
        <authorList>
            <consortium name="EnsemblMetazoa"/>
        </authorList>
    </citation>
    <scope>IDENTIFICATION</scope>
    <source>
        <strain evidence="12">JHB</strain>
    </source>
</reference>
<dbReference type="PANTHER" id="PTHR21137:SF35">
    <property type="entry name" value="ODORANT RECEPTOR 19A-RELATED"/>
    <property type="match status" value="1"/>
</dbReference>
<feature type="transmembrane region" description="Helical" evidence="10">
    <location>
        <begin position="84"/>
        <end position="107"/>
    </location>
</feature>
<dbReference type="GO" id="GO:0007165">
    <property type="term" value="P:signal transduction"/>
    <property type="evidence" value="ECO:0007669"/>
    <property type="project" value="UniProtKB-KW"/>
</dbReference>
<reference evidence="11" key="1">
    <citation type="submission" date="2007-03" db="EMBL/GenBank/DDBJ databases">
        <title>Annotation of Culex pipiens quinquefasciatus.</title>
        <authorList>
            <consortium name="The Broad Institute Genome Sequencing Platform"/>
            <person name="Atkinson P.W."/>
            <person name="Hemingway J."/>
            <person name="Christensen B.M."/>
            <person name="Higgs S."/>
            <person name="Kodira C."/>
            <person name="Hannick L."/>
            <person name="Megy K."/>
            <person name="O'Leary S."/>
            <person name="Pearson M."/>
            <person name="Haas B.J."/>
            <person name="Mauceli E."/>
            <person name="Wortman J.R."/>
            <person name="Lee N.H."/>
            <person name="Guigo R."/>
            <person name="Stanke M."/>
            <person name="Alvarado L."/>
            <person name="Amedeo P."/>
            <person name="Antoine C.H."/>
            <person name="Arensburger P."/>
            <person name="Bidwell S.L."/>
            <person name="Crawford M."/>
            <person name="Camaro F."/>
            <person name="Devon K."/>
            <person name="Engels R."/>
            <person name="Hammond M."/>
            <person name="Howarth C."/>
            <person name="Koehrsen M."/>
            <person name="Lawson D."/>
            <person name="Montgomery P."/>
            <person name="Nene V."/>
            <person name="Nusbaum C."/>
            <person name="Puiu D."/>
            <person name="Romero-Severson J."/>
            <person name="Severson D.W."/>
            <person name="Shumway M."/>
            <person name="Sisk P."/>
            <person name="Stolte C."/>
            <person name="Zeng Q."/>
            <person name="Eisenstadt E."/>
            <person name="Fraser-Liggett C."/>
            <person name="Strausberg R."/>
            <person name="Galagan J."/>
            <person name="Birren B."/>
            <person name="Collins F.H."/>
        </authorList>
    </citation>
    <scope>NUCLEOTIDE SEQUENCE [LARGE SCALE GENOMIC DNA]</scope>
    <source>
        <strain evidence="11">JHB</strain>
    </source>
</reference>
<accession>B0X043</accession>
<dbReference type="PANTHER" id="PTHR21137">
    <property type="entry name" value="ODORANT RECEPTOR"/>
    <property type="match status" value="1"/>
</dbReference>
<organism>
    <name type="scientific">Culex quinquefasciatus</name>
    <name type="common">Southern house mosquito</name>
    <name type="synonym">Culex pungens</name>
    <dbReference type="NCBI Taxonomy" id="7176"/>
    <lineage>
        <taxon>Eukaryota</taxon>
        <taxon>Metazoa</taxon>
        <taxon>Ecdysozoa</taxon>
        <taxon>Arthropoda</taxon>
        <taxon>Hexapoda</taxon>
        <taxon>Insecta</taxon>
        <taxon>Pterygota</taxon>
        <taxon>Neoptera</taxon>
        <taxon>Endopterygota</taxon>
        <taxon>Diptera</taxon>
        <taxon>Nematocera</taxon>
        <taxon>Culicoidea</taxon>
        <taxon>Culicidae</taxon>
        <taxon>Culicinae</taxon>
        <taxon>Culicini</taxon>
        <taxon>Culex</taxon>
        <taxon>Culex</taxon>
    </lineage>
</organism>
<proteinExistence type="predicted"/>
<dbReference type="GO" id="GO:0005886">
    <property type="term" value="C:plasma membrane"/>
    <property type="evidence" value="ECO:0007669"/>
    <property type="project" value="UniProtKB-SubCell"/>
</dbReference>
<dbReference type="GO" id="GO:0004984">
    <property type="term" value="F:olfactory receptor activity"/>
    <property type="evidence" value="ECO:0007669"/>
    <property type="project" value="InterPro"/>
</dbReference>
<dbReference type="Proteomes" id="UP000002320">
    <property type="component" value="Unassembled WGS sequence"/>
</dbReference>
<keyword evidence="8 11" id="KW-0675">Receptor</keyword>
<dbReference type="AlphaFoldDB" id="B0X043"/>
<evidence type="ECO:0000256" key="1">
    <source>
        <dbReference type="ARBA" id="ARBA00004651"/>
    </source>
</evidence>
<evidence type="ECO:0000256" key="10">
    <source>
        <dbReference type="SAM" id="Phobius"/>
    </source>
</evidence>
<keyword evidence="13" id="KW-1185">Reference proteome</keyword>
<dbReference type="GO" id="GO:0005549">
    <property type="term" value="F:odorant binding"/>
    <property type="evidence" value="ECO:0007669"/>
    <property type="project" value="InterPro"/>
</dbReference>
<protein>
    <submittedName>
        <fullName evidence="11 12">Odorant receptor 94b</fullName>
    </submittedName>
</protein>
<dbReference type="VEuPathDB" id="VectorBase:CQUJHB013665"/>
<dbReference type="VEuPathDB" id="VectorBase:CQUJHB008424"/>
<evidence type="ECO:0000256" key="3">
    <source>
        <dbReference type="ARBA" id="ARBA00022606"/>
    </source>
</evidence>
<keyword evidence="2" id="KW-1003">Cell membrane</keyword>
<dbReference type="Pfam" id="PF02949">
    <property type="entry name" value="7tm_6"/>
    <property type="match status" value="1"/>
</dbReference>
<evidence type="ECO:0000256" key="8">
    <source>
        <dbReference type="ARBA" id="ARBA00023170"/>
    </source>
</evidence>
<evidence type="ECO:0000313" key="13">
    <source>
        <dbReference type="Proteomes" id="UP000002320"/>
    </source>
</evidence>
<evidence type="ECO:0000256" key="2">
    <source>
        <dbReference type="ARBA" id="ARBA00022475"/>
    </source>
</evidence>
<keyword evidence="5" id="KW-0552">Olfaction</keyword>
<dbReference type="eggNOG" id="ENOG502TM0Q">
    <property type="taxonomic scope" value="Eukaryota"/>
</dbReference>
<evidence type="ECO:0000256" key="4">
    <source>
        <dbReference type="ARBA" id="ARBA00022692"/>
    </source>
</evidence>
<keyword evidence="6 10" id="KW-1133">Transmembrane helix</keyword>
<evidence type="ECO:0000313" key="11">
    <source>
        <dbReference type="EMBL" id="EDS37918.1"/>
    </source>
</evidence>
<evidence type="ECO:0000313" key="12">
    <source>
        <dbReference type="EnsemblMetazoa" id="CPIJ012949-PA"/>
    </source>
</evidence>
<evidence type="ECO:0000256" key="7">
    <source>
        <dbReference type="ARBA" id="ARBA00023136"/>
    </source>
</evidence>
<keyword evidence="9" id="KW-0807">Transducer</keyword>
<comment type="subcellular location">
    <subcellularLocation>
        <location evidence="1">Cell membrane</location>
        <topology evidence="1">Multi-pass membrane protein</topology>
    </subcellularLocation>
</comment>
<dbReference type="EnsemblMetazoa" id="CPIJ012949-RA">
    <property type="protein sequence ID" value="CPIJ012949-PA"/>
    <property type="gene ID" value="CPIJ012949"/>
</dbReference>
<keyword evidence="3" id="KW-0716">Sensory transduction</keyword>